<dbReference type="PIRSF" id="PIRSF002158">
    <property type="entry name" value="Ribosomal_L2"/>
    <property type="match status" value="1"/>
</dbReference>
<dbReference type="InterPro" id="IPR022666">
    <property type="entry name" value="Ribosomal_uL2_RNA-bd_dom"/>
</dbReference>
<feature type="region of interest" description="Disordered" evidence="6">
    <location>
        <begin position="222"/>
        <end position="257"/>
    </location>
</feature>
<comment type="caution">
    <text evidence="9">The sequence shown here is derived from an EMBL/GenBank/DDBJ whole genome shotgun (WGS) entry which is preliminary data.</text>
</comment>
<keyword evidence="3 5" id="KW-0687">Ribonucleoprotein</keyword>
<evidence type="ECO:0000313" key="9">
    <source>
        <dbReference type="EMBL" id="PIZ98857.1"/>
    </source>
</evidence>
<feature type="domain" description="Large ribosomal subunit protein uL2 RNA-binding" evidence="8">
    <location>
        <begin position="42"/>
        <end position="118"/>
    </location>
</feature>
<dbReference type="GO" id="GO:0016740">
    <property type="term" value="F:transferase activity"/>
    <property type="evidence" value="ECO:0007669"/>
    <property type="project" value="InterPro"/>
</dbReference>
<name>A0A2M7VEB6_9BACT</name>
<keyword evidence="5" id="KW-0694">RNA-binding</keyword>
<organism evidence="9 10">
    <name type="scientific">Candidatus Komeilibacteria bacterium CG_4_10_14_0_2_um_filter_37_10</name>
    <dbReference type="NCBI Taxonomy" id="1974470"/>
    <lineage>
        <taxon>Bacteria</taxon>
        <taxon>Candidatus Komeiliibacteriota</taxon>
    </lineage>
</organism>
<dbReference type="HAMAP" id="MF_01320_B">
    <property type="entry name" value="Ribosomal_uL2_B"/>
    <property type="match status" value="1"/>
</dbReference>
<dbReference type="InterPro" id="IPR014726">
    <property type="entry name" value="Ribosomal_uL2_dom3"/>
</dbReference>
<dbReference type="NCBIfam" id="TIGR01171">
    <property type="entry name" value="rplB_bact"/>
    <property type="match status" value="1"/>
</dbReference>
<dbReference type="EMBL" id="PFPO01000060">
    <property type="protein sequence ID" value="PIZ98857.1"/>
    <property type="molecule type" value="Genomic_DNA"/>
</dbReference>
<dbReference type="InterPro" id="IPR008991">
    <property type="entry name" value="Translation_prot_SH3-like_sf"/>
</dbReference>
<feature type="domain" description="Large ribosomal subunit protein uL2 C-terminal" evidence="7">
    <location>
        <begin position="125"/>
        <end position="254"/>
    </location>
</feature>
<dbReference type="InterPro" id="IPR014722">
    <property type="entry name" value="Rib_uL2_dom2"/>
</dbReference>
<dbReference type="Gene3D" id="2.40.50.140">
    <property type="entry name" value="Nucleic acid-binding proteins"/>
    <property type="match status" value="1"/>
</dbReference>
<comment type="subunit">
    <text evidence="5">Part of the 50S ribosomal subunit. Forms a bridge to the 30S subunit in the 70S ribosome.</text>
</comment>
<keyword evidence="5" id="KW-0699">rRNA-binding</keyword>
<dbReference type="InterPro" id="IPR012340">
    <property type="entry name" value="NA-bd_OB-fold"/>
</dbReference>
<evidence type="ECO:0000256" key="3">
    <source>
        <dbReference type="ARBA" id="ARBA00023274"/>
    </source>
</evidence>
<evidence type="ECO:0000259" key="7">
    <source>
        <dbReference type="SMART" id="SM01382"/>
    </source>
</evidence>
<dbReference type="PANTHER" id="PTHR13691:SF5">
    <property type="entry name" value="LARGE RIBOSOMAL SUBUNIT PROTEIN UL2M"/>
    <property type="match status" value="1"/>
</dbReference>
<dbReference type="GO" id="GO:0019843">
    <property type="term" value="F:rRNA binding"/>
    <property type="evidence" value="ECO:0007669"/>
    <property type="project" value="UniProtKB-UniRule"/>
</dbReference>
<evidence type="ECO:0000259" key="8">
    <source>
        <dbReference type="SMART" id="SM01383"/>
    </source>
</evidence>
<evidence type="ECO:0000256" key="2">
    <source>
        <dbReference type="ARBA" id="ARBA00022980"/>
    </source>
</evidence>
<dbReference type="GO" id="GO:0003735">
    <property type="term" value="F:structural constituent of ribosome"/>
    <property type="evidence" value="ECO:0007669"/>
    <property type="project" value="InterPro"/>
</dbReference>
<dbReference type="GO" id="GO:0002181">
    <property type="term" value="P:cytoplasmic translation"/>
    <property type="evidence" value="ECO:0007669"/>
    <property type="project" value="TreeGrafter"/>
</dbReference>
<reference evidence="10" key="1">
    <citation type="submission" date="2017-09" db="EMBL/GenBank/DDBJ databases">
        <title>Depth-based differentiation of microbial function through sediment-hosted aquifers and enrichment of novel symbionts in the deep terrestrial subsurface.</title>
        <authorList>
            <person name="Probst A.J."/>
            <person name="Ladd B."/>
            <person name="Jarett J.K."/>
            <person name="Geller-Mcgrath D.E."/>
            <person name="Sieber C.M.K."/>
            <person name="Emerson J.B."/>
            <person name="Anantharaman K."/>
            <person name="Thomas B.C."/>
            <person name="Malmstrom R."/>
            <person name="Stieglmeier M."/>
            <person name="Klingl A."/>
            <person name="Woyke T."/>
            <person name="Ryan C.M."/>
            <person name="Banfield J.F."/>
        </authorList>
    </citation>
    <scope>NUCLEOTIDE SEQUENCE [LARGE SCALE GENOMIC DNA]</scope>
</reference>
<proteinExistence type="inferred from homology"/>
<protein>
    <recommendedName>
        <fullName evidence="4 5">Large ribosomal subunit protein uL2</fullName>
    </recommendedName>
</protein>
<keyword evidence="2 5" id="KW-0689">Ribosomal protein</keyword>
<dbReference type="InterPro" id="IPR002171">
    <property type="entry name" value="Ribosomal_uL2"/>
</dbReference>
<dbReference type="SUPFAM" id="SSF50249">
    <property type="entry name" value="Nucleic acid-binding proteins"/>
    <property type="match status" value="1"/>
</dbReference>
<evidence type="ECO:0000256" key="5">
    <source>
        <dbReference type="HAMAP-Rule" id="MF_01320"/>
    </source>
</evidence>
<comment type="similarity">
    <text evidence="1 5">Belongs to the universal ribosomal protein uL2 family.</text>
</comment>
<accession>A0A2M7VEB6</accession>
<dbReference type="FunFam" id="2.30.30.30:FF:000001">
    <property type="entry name" value="50S ribosomal protein L2"/>
    <property type="match status" value="1"/>
</dbReference>
<comment type="function">
    <text evidence="5">One of the primary rRNA binding proteins. Required for association of the 30S and 50S subunits to form the 70S ribosome, for tRNA binding and peptide bond formation. It has been suggested to have peptidyltransferase activity; this is somewhat controversial. Makes several contacts with the 16S rRNA in the 70S ribosome.</text>
</comment>
<dbReference type="InterPro" id="IPR005880">
    <property type="entry name" value="Ribosomal_uL2_bac/org-type"/>
</dbReference>
<dbReference type="SMART" id="SM01383">
    <property type="entry name" value="Ribosomal_L2"/>
    <property type="match status" value="1"/>
</dbReference>
<dbReference type="FunFam" id="4.10.950.10:FF:000001">
    <property type="entry name" value="50S ribosomal protein L2"/>
    <property type="match status" value="1"/>
</dbReference>
<dbReference type="Gene3D" id="4.10.950.10">
    <property type="entry name" value="Ribosomal protein L2, domain 3"/>
    <property type="match status" value="1"/>
</dbReference>
<dbReference type="Pfam" id="PF00181">
    <property type="entry name" value="Ribosomal_L2_N"/>
    <property type="match status" value="1"/>
</dbReference>
<dbReference type="InterPro" id="IPR022669">
    <property type="entry name" value="Ribosomal_uL2_C"/>
</dbReference>
<dbReference type="GO" id="GO:0015934">
    <property type="term" value="C:large ribosomal subunit"/>
    <property type="evidence" value="ECO:0007669"/>
    <property type="project" value="InterPro"/>
</dbReference>
<dbReference type="SMART" id="SM01382">
    <property type="entry name" value="Ribosomal_L2_C"/>
    <property type="match status" value="1"/>
</dbReference>
<dbReference type="SUPFAM" id="SSF50104">
    <property type="entry name" value="Translation proteins SH3-like domain"/>
    <property type="match status" value="1"/>
</dbReference>
<dbReference type="Proteomes" id="UP000230405">
    <property type="component" value="Unassembled WGS sequence"/>
</dbReference>
<dbReference type="Gene3D" id="2.30.30.30">
    <property type="match status" value="1"/>
</dbReference>
<evidence type="ECO:0000256" key="6">
    <source>
        <dbReference type="SAM" id="MobiDB-lite"/>
    </source>
</evidence>
<dbReference type="PANTHER" id="PTHR13691">
    <property type="entry name" value="RIBOSOMAL PROTEIN L2"/>
    <property type="match status" value="1"/>
</dbReference>
<evidence type="ECO:0000256" key="1">
    <source>
        <dbReference type="ARBA" id="ARBA00005636"/>
    </source>
</evidence>
<dbReference type="AlphaFoldDB" id="A0A2M7VEB6"/>
<gene>
    <name evidence="5" type="primary">rplB</name>
    <name evidence="9" type="ORF">COX77_03270</name>
</gene>
<evidence type="ECO:0000313" key="10">
    <source>
        <dbReference type="Proteomes" id="UP000230405"/>
    </source>
</evidence>
<dbReference type="Pfam" id="PF03947">
    <property type="entry name" value="Ribosomal_L2_C"/>
    <property type="match status" value="1"/>
</dbReference>
<evidence type="ECO:0000256" key="4">
    <source>
        <dbReference type="ARBA" id="ARBA00035242"/>
    </source>
</evidence>
<sequence>MSIKLYKPTTPARRHMSSMVTDVSKKLRQNKNLRYRRMKTGGRNNQGKITVRHIGGGNKQFVRMVDFQQLRYDVPAKILQFEYDPIRNAKLALIRYQGGVDSYILAAEKMKVNDQVITSRTKFSLGVGNRFPLELIPTGQMVYNIEIEPGRGGKMVRGAGTGATLMVVEGKYATLRLPSGEVRKVVKECLASLGQVSNQEYRNIRWSKAGRVRHLGIKPTVRGKAMNPVDHPHGGGEAKNSIGLVHPKTPWGKPALGVKTRNTKKFSTKLIIQRRSKRK</sequence>